<comment type="caution">
    <text evidence="1">The sequence shown here is derived from an EMBL/GenBank/DDBJ whole genome shotgun (WGS) entry which is preliminary data.</text>
</comment>
<name>A0AAD6SS81_9AGAR</name>
<accession>A0AAD6SS81</accession>
<keyword evidence="2" id="KW-1185">Reference proteome</keyword>
<evidence type="ECO:0000313" key="2">
    <source>
        <dbReference type="Proteomes" id="UP001218188"/>
    </source>
</evidence>
<gene>
    <name evidence="1" type="ORF">C8F04DRAFT_665663</name>
</gene>
<reference evidence="1" key="1">
    <citation type="submission" date="2023-03" db="EMBL/GenBank/DDBJ databases">
        <title>Massive genome expansion in bonnet fungi (Mycena s.s.) driven by repeated elements and novel gene families across ecological guilds.</title>
        <authorList>
            <consortium name="Lawrence Berkeley National Laboratory"/>
            <person name="Harder C.B."/>
            <person name="Miyauchi S."/>
            <person name="Viragh M."/>
            <person name="Kuo A."/>
            <person name="Thoen E."/>
            <person name="Andreopoulos B."/>
            <person name="Lu D."/>
            <person name="Skrede I."/>
            <person name="Drula E."/>
            <person name="Henrissat B."/>
            <person name="Morin E."/>
            <person name="Kohler A."/>
            <person name="Barry K."/>
            <person name="LaButti K."/>
            <person name="Morin E."/>
            <person name="Salamov A."/>
            <person name="Lipzen A."/>
            <person name="Mereny Z."/>
            <person name="Hegedus B."/>
            <person name="Baldrian P."/>
            <person name="Stursova M."/>
            <person name="Weitz H."/>
            <person name="Taylor A."/>
            <person name="Grigoriev I.V."/>
            <person name="Nagy L.G."/>
            <person name="Martin F."/>
            <person name="Kauserud H."/>
        </authorList>
    </citation>
    <scope>NUCLEOTIDE SEQUENCE</scope>
    <source>
        <strain evidence="1">CBHHK200</strain>
    </source>
</reference>
<dbReference type="AlphaFoldDB" id="A0AAD6SS81"/>
<proteinExistence type="predicted"/>
<protein>
    <submittedName>
        <fullName evidence="1">Uncharacterized protein</fullName>
    </submittedName>
</protein>
<sequence length="576" mass="65362">MRPELTASLISHEQQQSIKASVWLRSSRAGSTIYTSRYLFDAPRIMLDHCSNFTIYGGTFHNYAAEGPRVAQDAELQLSPNFHSIRLGDLNLLKEIGKQQIVKYSDIHRRKTGVLVRRKREVIGWRRIYRAAVVGTPGTELTAVIDDGTDLEKWRSEAEKHETFRHPCLVQLYAVTMSQTMKGLIYTDALISLPEIRETHADSPLASSYVEYGIKRDLFDAFKYWETVTKTWLLAPGAPNYTPWIRTSTGRLCIDVGDSSSIIKHLDVKALVRDPVSRSTSIGYCEVDLDQMLPSCLQLDDIHILLCSLASYETTEVSFRSGYVALGTIWPASDVEKIIPPVDLLAYPPDMVTSNDMVRQPWWCWDDGLRTQCNSKDVMPTGWTRVSLPPNMERAHHLTTRVKIKPGTRREMQKCWLSQANSIAREYGAVHSYWIPGGVKFRISIWCPEDRFTLRGTFMADASSSEIYLFLFRPDFKFVDGYPVIRIPPPGEAFYWSFDPQGHRKMTSEEAEEVGVPYVFFESCVTGASWAPGNYDILSDFHRAKGFDPFSRQITLKLGYPTVGPQLFSSTSLSEG</sequence>
<dbReference type="EMBL" id="JARJCM010000075">
    <property type="protein sequence ID" value="KAJ7032201.1"/>
    <property type="molecule type" value="Genomic_DNA"/>
</dbReference>
<organism evidence="1 2">
    <name type="scientific">Mycena alexandri</name>
    <dbReference type="NCBI Taxonomy" id="1745969"/>
    <lineage>
        <taxon>Eukaryota</taxon>
        <taxon>Fungi</taxon>
        <taxon>Dikarya</taxon>
        <taxon>Basidiomycota</taxon>
        <taxon>Agaricomycotina</taxon>
        <taxon>Agaricomycetes</taxon>
        <taxon>Agaricomycetidae</taxon>
        <taxon>Agaricales</taxon>
        <taxon>Marasmiineae</taxon>
        <taxon>Mycenaceae</taxon>
        <taxon>Mycena</taxon>
    </lineage>
</organism>
<evidence type="ECO:0000313" key="1">
    <source>
        <dbReference type="EMBL" id="KAJ7032201.1"/>
    </source>
</evidence>
<dbReference type="Proteomes" id="UP001218188">
    <property type="component" value="Unassembled WGS sequence"/>
</dbReference>